<evidence type="ECO:0000256" key="1">
    <source>
        <dbReference type="SAM" id="MobiDB-lite"/>
    </source>
</evidence>
<dbReference type="AlphaFoldDB" id="A0A9R0CWU5"/>
<accession>A0A9R0CWU5</accession>
<evidence type="ECO:0000313" key="2">
    <source>
        <dbReference type="Proteomes" id="UP000829999"/>
    </source>
</evidence>
<feature type="compositionally biased region" description="Low complexity" evidence="1">
    <location>
        <begin position="358"/>
        <end position="373"/>
    </location>
</feature>
<protein>
    <submittedName>
        <fullName evidence="3">Uncharacterized protein LOC118263737 isoform X1</fullName>
    </submittedName>
</protein>
<gene>
    <name evidence="3" type="primary">LOC118263737</name>
</gene>
<feature type="region of interest" description="Disordered" evidence="1">
    <location>
        <begin position="358"/>
        <end position="420"/>
    </location>
</feature>
<keyword evidence="2" id="KW-1185">Reference proteome</keyword>
<dbReference type="GeneID" id="118263737"/>
<organism evidence="2 3">
    <name type="scientific">Spodoptera frugiperda</name>
    <name type="common">Fall armyworm</name>
    <dbReference type="NCBI Taxonomy" id="7108"/>
    <lineage>
        <taxon>Eukaryota</taxon>
        <taxon>Metazoa</taxon>
        <taxon>Ecdysozoa</taxon>
        <taxon>Arthropoda</taxon>
        <taxon>Hexapoda</taxon>
        <taxon>Insecta</taxon>
        <taxon>Pterygota</taxon>
        <taxon>Neoptera</taxon>
        <taxon>Endopterygota</taxon>
        <taxon>Lepidoptera</taxon>
        <taxon>Glossata</taxon>
        <taxon>Ditrysia</taxon>
        <taxon>Noctuoidea</taxon>
        <taxon>Noctuidae</taxon>
        <taxon>Amphipyrinae</taxon>
        <taxon>Spodoptera</taxon>
    </lineage>
</organism>
<dbReference type="Pfam" id="PF14895">
    <property type="entry name" value="PPPI_inhib"/>
    <property type="match status" value="1"/>
</dbReference>
<dbReference type="PANTHER" id="PTHR21055">
    <property type="entry name" value="PROTEIN PHOSPHATASE 1 REGULATORY SUBUNIT 36"/>
    <property type="match status" value="1"/>
</dbReference>
<dbReference type="InterPro" id="IPR026142">
    <property type="entry name" value="Pro_pase_1_reg_su_36"/>
</dbReference>
<name>A0A9R0CWU5_SPOFR</name>
<evidence type="ECO:0000313" key="3">
    <source>
        <dbReference type="RefSeq" id="XP_035431789.1"/>
    </source>
</evidence>
<proteinExistence type="predicted"/>
<sequence>MSKPLDDDDDDVIGGLYENGHWAWDEKVNALVFKSDLPEEPPDAPQLATAILGSVEFREDIDLNEQNRFRKRMQRKAEPDDVVTLQDVKDVVLFTAPIKILKPYLINLLHLPATERILRALIFYCQYHLQTSDTMNNRTIELMTKIRTERSVEVEMHYMDNLEDLRLLVAKEYSNLINGSGEFAKFHHMGPSKKMRSMNRKESFLFETFVRMSIQIIWIALGRKSFDEIELEVHRMFKSDLFNSAEHKLTGDKKIVPRTPHERQVLIGHCIVKKYKVDMMSPLINEVHCSKRNIDHRMFGLGIVQYPRLSSRLTYMECALSMPENLLQQSHISLGILGLARARFDILLREVCREPEASSSNLNKSSSRSTKSATSRKKSTLGQAPMYSSIELPPRGSDEYDELPSEFPTESYPRKPCDDKQRRKWLRRYQRIVNKHRAHSSR</sequence>
<dbReference type="Proteomes" id="UP000829999">
    <property type="component" value="Chromosome 27"/>
</dbReference>
<dbReference type="GO" id="GO:0019902">
    <property type="term" value="F:phosphatase binding"/>
    <property type="evidence" value="ECO:0007669"/>
    <property type="project" value="InterPro"/>
</dbReference>
<dbReference type="RefSeq" id="XP_035431789.1">
    <property type="nucleotide sequence ID" value="XM_035575896.2"/>
</dbReference>
<dbReference type="OrthoDB" id="6724830at2759"/>
<reference evidence="3" key="1">
    <citation type="submission" date="2025-08" db="UniProtKB">
        <authorList>
            <consortium name="RefSeq"/>
        </authorList>
    </citation>
    <scope>IDENTIFICATION</scope>
    <source>
        <tissue evidence="3">Whole larval tissue</tissue>
    </source>
</reference>
<dbReference type="PANTHER" id="PTHR21055:SF3">
    <property type="entry name" value="PROTEIN PHOSPHATASE 1 REGULATORY SUBUNIT 36"/>
    <property type="match status" value="1"/>
</dbReference>